<dbReference type="InterPro" id="IPR008949">
    <property type="entry name" value="Isoprenoid_synthase_dom_sf"/>
</dbReference>
<dbReference type="AlphaFoldDB" id="A0A7R9BX58"/>
<comment type="cofactor">
    <cofactor evidence="1">
        <name>Mg(2+)</name>
        <dbReference type="ChEBI" id="CHEBI:18420"/>
    </cofactor>
</comment>
<dbReference type="PANTHER" id="PTHR11525:SF0">
    <property type="entry name" value="FARNESYL PYROPHOSPHATE SYNTHASE"/>
    <property type="match status" value="1"/>
</dbReference>
<dbReference type="EMBL" id="CAJPEX010003102">
    <property type="protein sequence ID" value="CAG0921853.1"/>
    <property type="molecule type" value="Genomic_DNA"/>
</dbReference>
<evidence type="ECO:0000313" key="8">
    <source>
        <dbReference type="Proteomes" id="UP000678499"/>
    </source>
</evidence>
<reference evidence="7" key="1">
    <citation type="submission" date="2020-11" db="EMBL/GenBank/DDBJ databases">
        <authorList>
            <person name="Tran Van P."/>
        </authorList>
    </citation>
    <scope>NUCLEOTIDE SEQUENCE</scope>
</reference>
<keyword evidence="3" id="KW-0479">Metal-binding</keyword>
<protein>
    <submittedName>
        <fullName evidence="7">Uncharacterized protein</fullName>
    </submittedName>
</protein>
<gene>
    <name evidence="7" type="ORF">NMOB1V02_LOCUS9338</name>
</gene>
<evidence type="ECO:0000313" key="7">
    <source>
        <dbReference type="EMBL" id="CAD7281701.1"/>
    </source>
</evidence>
<keyword evidence="8" id="KW-1185">Reference proteome</keyword>
<dbReference type="Gene3D" id="1.10.600.10">
    <property type="entry name" value="Farnesyl Diphosphate Synthase"/>
    <property type="match status" value="1"/>
</dbReference>
<dbReference type="PANTHER" id="PTHR11525">
    <property type="entry name" value="FARNESYL-PYROPHOSPHATE SYNTHETASE"/>
    <property type="match status" value="1"/>
</dbReference>
<dbReference type="GO" id="GO:0046872">
    <property type="term" value="F:metal ion binding"/>
    <property type="evidence" value="ECO:0007669"/>
    <property type="project" value="UniProtKB-KW"/>
</dbReference>
<dbReference type="SUPFAM" id="SSF48576">
    <property type="entry name" value="Terpenoid synthases"/>
    <property type="match status" value="1"/>
</dbReference>
<dbReference type="Proteomes" id="UP000678499">
    <property type="component" value="Unassembled WGS sequence"/>
</dbReference>
<comment type="similarity">
    <text evidence="6">Belongs to the FPP/GGPP synthase family.</text>
</comment>
<sequence>MPKVILSHDDLESKRKEFYTYHNTFIEELLSYPGISGDLSEVVDWWRRAFEHSLTDGQMNRGFSAYLTAVTLAEQGGKLTDDFKRSAAALGYALEVLRESFLIEEDIVNKSETRRGRPCWYRVDGVSMMAINDAGVMESFAHELIKFHCEANKNYEKILEIYEDSQLKALAGYTADVLFESKRSTTFLDECKFSRYRKIAEFKTVYPNIYCPVLAGMLLAGEDNENKIEECGKILVALGEYLQARDDCCSDATKTGESIMNGKCSWQLVKALELVNKTQRKVLEENYGKASSECVNRVTAVFKDLNIWDEFKAYEKKALIEFHDMINASSVGETVSTLLQTILKLSK</sequence>
<name>A0A7R9BX58_9CRUS</name>
<proteinExistence type="inferred from homology"/>
<evidence type="ECO:0000256" key="6">
    <source>
        <dbReference type="RuleBase" id="RU004466"/>
    </source>
</evidence>
<dbReference type="Pfam" id="PF00348">
    <property type="entry name" value="polyprenyl_synt"/>
    <property type="match status" value="1"/>
</dbReference>
<evidence type="ECO:0000256" key="3">
    <source>
        <dbReference type="ARBA" id="ARBA00022723"/>
    </source>
</evidence>
<keyword evidence="4" id="KW-0460">Magnesium</keyword>
<dbReference type="GO" id="GO:0042811">
    <property type="term" value="P:pheromone biosynthetic process"/>
    <property type="evidence" value="ECO:0007669"/>
    <property type="project" value="UniProtKB-ARBA"/>
</dbReference>
<dbReference type="InterPro" id="IPR000092">
    <property type="entry name" value="Polyprenyl_synt"/>
</dbReference>
<evidence type="ECO:0000256" key="2">
    <source>
        <dbReference type="ARBA" id="ARBA00022679"/>
    </source>
</evidence>
<dbReference type="InterPro" id="IPR039702">
    <property type="entry name" value="FPS1-like"/>
</dbReference>
<dbReference type="EMBL" id="OA885139">
    <property type="protein sequence ID" value="CAD7281701.1"/>
    <property type="molecule type" value="Genomic_DNA"/>
</dbReference>
<dbReference type="OrthoDB" id="10257492at2759"/>
<evidence type="ECO:0000256" key="5">
    <source>
        <dbReference type="ARBA" id="ARBA00033740"/>
    </source>
</evidence>
<dbReference type="GO" id="GO:0004161">
    <property type="term" value="F:dimethylallyltranstransferase activity"/>
    <property type="evidence" value="ECO:0007669"/>
    <property type="project" value="TreeGrafter"/>
</dbReference>
<dbReference type="GO" id="GO:0005737">
    <property type="term" value="C:cytoplasm"/>
    <property type="evidence" value="ECO:0007669"/>
    <property type="project" value="TreeGrafter"/>
</dbReference>
<organism evidence="7">
    <name type="scientific">Notodromas monacha</name>
    <dbReference type="NCBI Taxonomy" id="399045"/>
    <lineage>
        <taxon>Eukaryota</taxon>
        <taxon>Metazoa</taxon>
        <taxon>Ecdysozoa</taxon>
        <taxon>Arthropoda</taxon>
        <taxon>Crustacea</taxon>
        <taxon>Oligostraca</taxon>
        <taxon>Ostracoda</taxon>
        <taxon>Podocopa</taxon>
        <taxon>Podocopida</taxon>
        <taxon>Cypridocopina</taxon>
        <taxon>Cypridoidea</taxon>
        <taxon>Cyprididae</taxon>
        <taxon>Notodromas</taxon>
    </lineage>
</organism>
<dbReference type="GO" id="GO:0004337">
    <property type="term" value="F:(2E,6E)-farnesyl diphosphate synthase activity"/>
    <property type="evidence" value="ECO:0007669"/>
    <property type="project" value="TreeGrafter"/>
</dbReference>
<evidence type="ECO:0000256" key="4">
    <source>
        <dbReference type="ARBA" id="ARBA00022842"/>
    </source>
</evidence>
<keyword evidence="2 6" id="KW-0808">Transferase</keyword>
<accession>A0A7R9BX58</accession>
<comment type="pathway">
    <text evidence="5">Pheromone biosynthesis.</text>
</comment>
<dbReference type="GO" id="GO:0045337">
    <property type="term" value="P:farnesyl diphosphate biosynthetic process"/>
    <property type="evidence" value="ECO:0007669"/>
    <property type="project" value="TreeGrafter"/>
</dbReference>
<evidence type="ECO:0000256" key="1">
    <source>
        <dbReference type="ARBA" id="ARBA00001946"/>
    </source>
</evidence>